<sequence>MAVNVFSTSATTENLSRHDMLNWVNDCLQSSYTKVEELCTGAAYCQFLDMLFPGSIMLKKVKFNTNLEHEYINNFKILQYAFKKLQVDKAGNFCYIVPVDKLIKGKFQDNFEFLQWFKKFFDANYGGQEYDALGARQGEPMFGRGGPARKPTAPANTFRPMARPAAGGARQTPSRIASRPAVSTRSPGGNNAQVEELSADGFETDCFGTGEGT</sequence>
<comment type="subcellular location">
    <subcellularLocation>
        <location evidence="1">Cytoplasm</location>
        <location evidence="1">Cytoskeleton</location>
    </subcellularLocation>
</comment>
<feature type="region of interest" description="Disordered" evidence="5">
    <location>
        <begin position="146"/>
        <end position="213"/>
    </location>
</feature>
<dbReference type="PANTHER" id="PTHR10623">
    <property type="entry name" value="MICROTUBULE-ASSOCIATED PROTEIN RP/EB FAMILY MEMBER"/>
    <property type="match status" value="1"/>
</dbReference>
<evidence type="ECO:0000256" key="1">
    <source>
        <dbReference type="ARBA" id="ARBA00004245"/>
    </source>
</evidence>
<evidence type="ECO:0000313" key="7">
    <source>
        <dbReference type="EMBL" id="KAG7160327.1"/>
    </source>
</evidence>
<dbReference type="InterPro" id="IPR027328">
    <property type="entry name" value="MAPRE"/>
</dbReference>
<dbReference type="SUPFAM" id="SSF47576">
    <property type="entry name" value="Calponin-homology domain, CH-domain"/>
    <property type="match status" value="1"/>
</dbReference>
<proteinExistence type="inferred from homology"/>
<evidence type="ECO:0000259" key="6">
    <source>
        <dbReference type="PROSITE" id="PS50021"/>
    </source>
</evidence>
<gene>
    <name evidence="7" type="primary">MAPRE1-L</name>
    <name evidence="7" type="ORF">Hamer_G001544</name>
</gene>
<evidence type="ECO:0000256" key="5">
    <source>
        <dbReference type="SAM" id="MobiDB-lite"/>
    </source>
</evidence>
<protein>
    <submittedName>
        <fullName evidence="7">Microtubule-associated protein RP/EB family member 1-like</fullName>
    </submittedName>
</protein>
<evidence type="ECO:0000313" key="8">
    <source>
        <dbReference type="Proteomes" id="UP000747542"/>
    </source>
</evidence>
<organism evidence="7 8">
    <name type="scientific">Homarus americanus</name>
    <name type="common">American lobster</name>
    <dbReference type="NCBI Taxonomy" id="6706"/>
    <lineage>
        <taxon>Eukaryota</taxon>
        <taxon>Metazoa</taxon>
        <taxon>Ecdysozoa</taxon>
        <taxon>Arthropoda</taxon>
        <taxon>Crustacea</taxon>
        <taxon>Multicrustacea</taxon>
        <taxon>Malacostraca</taxon>
        <taxon>Eumalacostraca</taxon>
        <taxon>Eucarida</taxon>
        <taxon>Decapoda</taxon>
        <taxon>Pleocyemata</taxon>
        <taxon>Astacidea</taxon>
        <taxon>Nephropoidea</taxon>
        <taxon>Nephropidae</taxon>
        <taxon>Homarus</taxon>
    </lineage>
</organism>
<dbReference type="PROSITE" id="PS50021">
    <property type="entry name" value="CH"/>
    <property type="match status" value="1"/>
</dbReference>
<evidence type="ECO:0000256" key="3">
    <source>
        <dbReference type="ARBA" id="ARBA00022490"/>
    </source>
</evidence>
<comment type="similarity">
    <text evidence="2">Belongs to the MAPRE family.</text>
</comment>
<feature type="non-terminal residue" evidence="7">
    <location>
        <position position="1"/>
    </location>
</feature>
<comment type="caution">
    <text evidence="7">The sequence shown here is derived from an EMBL/GenBank/DDBJ whole genome shotgun (WGS) entry which is preliminary data.</text>
</comment>
<feature type="compositionally biased region" description="Low complexity" evidence="5">
    <location>
        <begin position="159"/>
        <end position="170"/>
    </location>
</feature>
<keyword evidence="8" id="KW-1185">Reference proteome</keyword>
<name>A0A8J5MR51_HOMAM</name>
<reference evidence="7" key="1">
    <citation type="journal article" date="2021" name="Sci. Adv.">
        <title>The American lobster genome reveals insights on longevity, neural, and immune adaptations.</title>
        <authorList>
            <person name="Polinski J.M."/>
            <person name="Zimin A.V."/>
            <person name="Clark K.F."/>
            <person name="Kohn A.B."/>
            <person name="Sadowski N."/>
            <person name="Timp W."/>
            <person name="Ptitsyn A."/>
            <person name="Khanna P."/>
            <person name="Romanova D.Y."/>
            <person name="Williams P."/>
            <person name="Greenwood S.J."/>
            <person name="Moroz L.L."/>
            <person name="Walt D.R."/>
            <person name="Bodnar A.G."/>
        </authorList>
    </citation>
    <scope>NUCLEOTIDE SEQUENCE</scope>
    <source>
        <strain evidence="7">GMGI-L3</strain>
    </source>
</reference>
<dbReference type="Gene3D" id="1.10.418.10">
    <property type="entry name" value="Calponin-like domain"/>
    <property type="match status" value="1"/>
</dbReference>
<evidence type="ECO:0000256" key="2">
    <source>
        <dbReference type="ARBA" id="ARBA00010729"/>
    </source>
</evidence>
<dbReference type="Proteomes" id="UP000747542">
    <property type="component" value="Unassembled WGS sequence"/>
</dbReference>
<dbReference type="EMBL" id="JAHLQT010031306">
    <property type="protein sequence ID" value="KAG7160327.1"/>
    <property type="molecule type" value="Genomic_DNA"/>
</dbReference>
<dbReference type="GO" id="GO:0005856">
    <property type="term" value="C:cytoskeleton"/>
    <property type="evidence" value="ECO:0007669"/>
    <property type="project" value="UniProtKB-SubCell"/>
</dbReference>
<dbReference type="FunFam" id="1.10.418.10:FF:000007">
    <property type="entry name" value="Microtubule-associated protein, RP/EB family, member 2"/>
    <property type="match status" value="1"/>
</dbReference>
<evidence type="ECO:0000256" key="4">
    <source>
        <dbReference type="ARBA" id="ARBA00023212"/>
    </source>
</evidence>
<keyword evidence="4" id="KW-0206">Cytoskeleton</keyword>
<feature type="compositionally biased region" description="Polar residues" evidence="5">
    <location>
        <begin position="171"/>
        <end position="193"/>
    </location>
</feature>
<dbReference type="AlphaFoldDB" id="A0A8J5MR51"/>
<accession>A0A8J5MR51</accession>
<keyword evidence="3" id="KW-0963">Cytoplasm</keyword>
<dbReference type="Pfam" id="PF00307">
    <property type="entry name" value="CH"/>
    <property type="match status" value="1"/>
</dbReference>
<feature type="domain" description="Calponin-homology (CH)" evidence="6">
    <location>
        <begin position="14"/>
        <end position="122"/>
    </location>
</feature>
<dbReference type="GO" id="GO:0008017">
    <property type="term" value="F:microtubule binding"/>
    <property type="evidence" value="ECO:0007669"/>
    <property type="project" value="InterPro"/>
</dbReference>
<dbReference type="InterPro" id="IPR036872">
    <property type="entry name" value="CH_dom_sf"/>
</dbReference>
<dbReference type="InterPro" id="IPR001715">
    <property type="entry name" value="CH_dom"/>
</dbReference>